<keyword evidence="7" id="KW-1185">Reference proteome</keyword>
<dbReference type="Proteomes" id="UP000766486">
    <property type="component" value="Unassembled WGS sequence"/>
</dbReference>
<organism evidence="6 7">
    <name type="scientific">Bionectria ochroleuca</name>
    <name type="common">Gliocladium roseum</name>
    <dbReference type="NCBI Taxonomy" id="29856"/>
    <lineage>
        <taxon>Eukaryota</taxon>
        <taxon>Fungi</taxon>
        <taxon>Dikarya</taxon>
        <taxon>Ascomycota</taxon>
        <taxon>Pezizomycotina</taxon>
        <taxon>Sordariomycetes</taxon>
        <taxon>Hypocreomycetidae</taxon>
        <taxon>Hypocreales</taxon>
        <taxon>Bionectriaceae</taxon>
        <taxon>Clonostachys</taxon>
    </lineage>
</organism>
<name>A0ABY6UM94_BIOOC</name>
<evidence type="ECO:0000256" key="4">
    <source>
        <dbReference type="SAM" id="MobiDB-lite"/>
    </source>
</evidence>
<proteinExistence type="predicted"/>
<feature type="domain" description="Zn(2)-C6 fungal-type" evidence="5">
    <location>
        <begin position="26"/>
        <end position="59"/>
    </location>
</feature>
<dbReference type="PROSITE" id="PS50048">
    <property type="entry name" value="ZN2_CY6_FUNGAL_2"/>
    <property type="match status" value="1"/>
</dbReference>
<sequence length="758" mass="83321">MDTDPDDHSLLSNAKRRRALRKGTRSCWECRRRKIRCTYASPSDEACIGCSKRCSICISQEFPDQTTTPVARSRLVGERIGRVEALVQGLVKLTGSPTSAASESVHLVSVRDGGAQSGGGGGGIPTPGSPHHTPLCASSVAEGNSGNTPSSDTDGAISPVGEVSHSQGNLDKISRHLLDMYPSASDMKVVFDSCSVLSTYFTKLLVKPYQELGDSELKCMDELTARHTHQTHPVLIARQMLQIAIVLQQAGHNTHQGWKRLSEPAATLTERLADTAIRLVTKNDDMMGSLEAIVCVLLESIYQSNRGDLRRSWLTIRRAIGIAQLGNIHRRNRQSLLSIDPTNSIDPQFLWHRLMYADRFVSLMLGLSQASTDAAMASDAMMKNETDMGRLERLESAAASRILERNEHGPSPDDLSVTLDIDADLQRAASTMPSRWWLAPTLTTVEGDVQLFWEISKLLAQINHYNLLNQLHLPYMLSSSNPENAQQRHRYAYSRITCVSASRELLTRYAAFRKFNKVAYCCRVLEFVALLASLTLLMAHLDGHRAARQGREDSTNVLAHLRFSDRAIMEQVLDGMQQLGLVSGGGEDVMSARSAALLRHLLDFEEDAARGRRYSIGKDLEDTGRDGGSHTVVGDFTSRSGIFQMWVPYVGSVSITLDGRVAKRSVISSQMPGEETLDIHGAPMETAHGSAAHSAQPSEFGASDFVGYSATFPAQHPHAGITLGAEQWAFQGVDTAFFENLMRESNFQLNNEAVNPWF</sequence>
<feature type="region of interest" description="Disordered" evidence="4">
    <location>
        <begin position="111"/>
        <end position="168"/>
    </location>
</feature>
<dbReference type="SUPFAM" id="SSF57701">
    <property type="entry name" value="Zn2/Cys6 DNA-binding domain"/>
    <property type="match status" value="1"/>
</dbReference>
<evidence type="ECO:0000256" key="2">
    <source>
        <dbReference type="ARBA" id="ARBA00023163"/>
    </source>
</evidence>
<comment type="caution">
    <text evidence="6">The sequence shown here is derived from an EMBL/GenBank/DDBJ whole genome shotgun (WGS) entry which is preliminary data.</text>
</comment>
<dbReference type="SMART" id="SM00066">
    <property type="entry name" value="GAL4"/>
    <property type="match status" value="1"/>
</dbReference>
<dbReference type="InterPro" id="IPR036864">
    <property type="entry name" value="Zn2-C6_fun-type_DNA-bd_sf"/>
</dbReference>
<dbReference type="Gene3D" id="4.10.240.10">
    <property type="entry name" value="Zn(2)-C6 fungal-type DNA-binding domain"/>
    <property type="match status" value="1"/>
</dbReference>
<dbReference type="CDD" id="cd12148">
    <property type="entry name" value="fungal_TF_MHR"/>
    <property type="match status" value="1"/>
</dbReference>
<dbReference type="PANTHER" id="PTHR47840:SF1">
    <property type="entry name" value="ZN(II)2CYS6 TRANSCRIPTION FACTOR (EUROFUNG)"/>
    <property type="match status" value="1"/>
</dbReference>
<feature type="compositionally biased region" description="Polar residues" evidence="4">
    <location>
        <begin position="141"/>
        <end position="153"/>
    </location>
</feature>
<feature type="compositionally biased region" description="Gly residues" evidence="4">
    <location>
        <begin position="115"/>
        <end position="125"/>
    </location>
</feature>
<evidence type="ECO:0000313" key="6">
    <source>
        <dbReference type="EMBL" id="VUC32108.1"/>
    </source>
</evidence>
<keyword evidence="2" id="KW-0804">Transcription</keyword>
<evidence type="ECO:0000256" key="1">
    <source>
        <dbReference type="ARBA" id="ARBA00023015"/>
    </source>
</evidence>
<reference evidence="6 7" key="1">
    <citation type="submission" date="2019-06" db="EMBL/GenBank/DDBJ databases">
        <authorList>
            <person name="Broberg M."/>
        </authorList>
    </citation>
    <scope>NUCLEOTIDE SEQUENCE [LARGE SCALE GENOMIC DNA]</scope>
</reference>
<evidence type="ECO:0000259" key="5">
    <source>
        <dbReference type="PROSITE" id="PS50048"/>
    </source>
</evidence>
<dbReference type="PANTHER" id="PTHR47840">
    <property type="entry name" value="ZN(II)2CYS6 TRANSCRIPTION FACTOR (EUROFUNG)-RELATED"/>
    <property type="match status" value="1"/>
</dbReference>
<keyword evidence="3" id="KW-0539">Nucleus</keyword>
<dbReference type="EMBL" id="CABFNS010000844">
    <property type="protein sequence ID" value="VUC32108.1"/>
    <property type="molecule type" value="Genomic_DNA"/>
</dbReference>
<evidence type="ECO:0000256" key="3">
    <source>
        <dbReference type="ARBA" id="ARBA00023242"/>
    </source>
</evidence>
<keyword evidence="1" id="KW-0805">Transcription regulation</keyword>
<gene>
    <name evidence="6" type="ORF">CLO192961_LOCUS320735</name>
</gene>
<accession>A0ABY6UM94</accession>
<dbReference type="CDD" id="cd00067">
    <property type="entry name" value="GAL4"/>
    <property type="match status" value="1"/>
</dbReference>
<evidence type="ECO:0000313" key="7">
    <source>
        <dbReference type="Proteomes" id="UP000766486"/>
    </source>
</evidence>
<dbReference type="InterPro" id="IPR001138">
    <property type="entry name" value="Zn2Cys6_DnaBD"/>
</dbReference>
<protein>
    <recommendedName>
        <fullName evidence="5">Zn(2)-C6 fungal-type domain-containing protein</fullName>
    </recommendedName>
</protein>
<dbReference type="PROSITE" id="PS00463">
    <property type="entry name" value="ZN2_CY6_FUNGAL_1"/>
    <property type="match status" value="1"/>
</dbReference>